<accession>C0PIX3</accession>
<dbReference type="EMBL" id="BT084828">
    <property type="protein sequence ID" value="ACR35181.1"/>
    <property type="molecule type" value="mRNA"/>
</dbReference>
<reference evidence="1" key="2">
    <citation type="submission" date="2012-06" db="EMBL/GenBank/DDBJ databases">
        <authorList>
            <person name="Yu Y."/>
            <person name="Currie J."/>
            <person name="Lomeli R."/>
            <person name="Angelova A."/>
            <person name="Collura K."/>
            <person name="Wissotski M."/>
            <person name="Campos D."/>
            <person name="Kudrna D."/>
            <person name="Golser W."/>
            <person name="Ashely E."/>
            <person name="Descour A."/>
            <person name="Fernandes J."/>
            <person name="Soderlund C."/>
            <person name="Walbot V."/>
        </authorList>
    </citation>
    <scope>NUCLEOTIDE SEQUENCE</scope>
    <source>
        <strain evidence="1">B73</strain>
    </source>
</reference>
<dbReference type="EMBL" id="BT068242">
    <property type="protein sequence ID" value="ACN35139.1"/>
    <property type="molecule type" value="mRNA"/>
</dbReference>
<reference evidence="1" key="1">
    <citation type="journal article" date="2009" name="PLoS Genet.">
        <title>Sequencing, mapping, and analysis of 27,455 maize full-length cDNAs.</title>
        <authorList>
            <person name="Soderlund C."/>
            <person name="Descour A."/>
            <person name="Kudrna D."/>
            <person name="Bomhoff M."/>
            <person name="Boyd L."/>
            <person name="Currie J."/>
            <person name="Angelova A."/>
            <person name="Collura K."/>
            <person name="Wissotski M."/>
            <person name="Ashley E."/>
            <person name="Morrow D."/>
            <person name="Fernandes J."/>
            <person name="Walbot V."/>
            <person name="Yu Y."/>
        </authorList>
    </citation>
    <scope>NUCLEOTIDE SEQUENCE</scope>
    <source>
        <strain evidence="1">B73</strain>
    </source>
</reference>
<protein>
    <submittedName>
        <fullName evidence="1">Uncharacterized protein</fullName>
    </submittedName>
</protein>
<dbReference type="HOGENOM" id="CLU_2725866_0_0_1"/>
<name>C0PIX3_MAIZE</name>
<evidence type="ECO:0000313" key="1">
    <source>
        <dbReference type="EMBL" id="ACN35139.1"/>
    </source>
</evidence>
<dbReference type="AlphaFoldDB" id="C0PIX3"/>
<proteinExistence type="evidence at transcript level"/>
<sequence>MKTKIYPSHRTIGALNIRGVPTHCTVTSHYRLDCYNCGSGTMEAEVFWLSEVKISELEAEQKIKAKNKCMPK</sequence>
<organism evidence="1">
    <name type="scientific">Zea mays</name>
    <name type="common">Maize</name>
    <dbReference type="NCBI Taxonomy" id="4577"/>
    <lineage>
        <taxon>Eukaryota</taxon>
        <taxon>Viridiplantae</taxon>
        <taxon>Streptophyta</taxon>
        <taxon>Embryophyta</taxon>
        <taxon>Tracheophyta</taxon>
        <taxon>Spermatophyta</taxon>
        <taxon>Magnoliopsida</taxon>
        <taxon>Liliopsida</taxon>
        <taxon>Poales</taxon>
        <taxon>Poaceae</taxon>
        <taxon>PACMAD clade</taxon>
        <taxon>Panicoideae</taxon>
        <taxon>Andropogonodae</taxon>
        <taxon>Andropogoneae</taxon>
        <taxon>Tripsacinae</taxon>
        <taxon>Zea</taxon>
    </lineage>
</organism>